<gene>
    <name evidence="1" type="ORF">ALO41_100897</name>
</gene>
<reference evidence="1 2" key="1">
    <citation type="submission" date="2015-09" db="EMBL/GenBank/DDBJ databases">
        <title>Genome announcement of multiple Pseudomonas syringae strains.</title>
        <authorList>
            <person name="Thakur S."/>
            <person name="Wang P.W."/>
            <person name="Gong Y."/>
            <person name="Weir B.S."/>
            <person name="Guttman D.S."/>
        </authorList>
    </citation>
    <scope>NUCLEOTIDE SEQUENCE [LARGE SCALE GENOMIC DNA]</scope>
    <source>
        <strain evidence="1 2">ICMP3962</strain>
    </source>
</reference>
<comment type="caution">
    <text evidence="1">The sequence shown here is derived from an EMBL/GenBank/DDBJ whole genome shotgun (WGS) entry which is preliminary data.</text>
</comment>
<name>A0A0Q0G0N8_PSEA0</name>
<evidence type="ECO:0000313" key="1">
    <source>
        <dbReference type="EMBL" id="KPZ06430.1"/>
    </source>
</evidence>
<evidence type="ECO:0000313" key="2">
    <source>
        <dbReference type="Proteomes" id="UP000050266"/>
    </source>
</evidence>
<dbReference type="Proteomes" id="UP000050266">
    <property type="component" value="Unassembled WGS sequence"/>
</dbReference>
<accession>A0A0Q0G0N8</accession>
<proteinExistence type="predicted"/>
<sequence length="125" mass="13895">MMSLASMIKRIDTMLKLWAEDLHSPSSGGTASAGNMIAMLMECKGELIRGTRGSRVLLDESADIELIVNKHLAPELALVVREHYCNSDSFLHQKITHCGCSRQTYYDRLHQAHLSIQGLLWGKAA</sequence>
<dbReference type="PATRIC" id="fig|251720.4.peg.1482"/>
<dbReference type="AlphaFoldDB" id="A0A0Q0G0N8"/>
<protein>
    <submittedName>
        <fullName evidence="1">Uncharacterized protein</fullName>
    </submittedName>
</protein>
<dbReference type="EMBL" id="LJRQ01000414">
    <property type="protein sequence ID" value="KPZ06430.1"/>
    <property type="molecule type" value="Genomic_DNA"/>
</dbReference>
<organism evidence="1 2">
    <name type="scientific">Pseudomonas amygdali pv. ulmi</name>
    <dbReference type="NCBI Taxonomy" id="251720"/>
    <lineage>
        <taxon>Bacteria</taxon>
        <taxon>Pseudomonadati</taxon>
        <taxon>Pseudomonadota</taxon>
        <taxon>Gammaproteobacteria</taxon>
        <taxon>Pseudomonadales</taxon>
        <taxon>Pseudomonadaceae</taxon>
        <taxon>Pseudomonas</taxon>
        <taxon>Pseudomonas amygdali</taxon>
    </lineage>
</organism>